<organism evidence="4">
    <name type="scientific">Angiostrongylus costaricensis</name>
    <name type="common">Nematode worm</name>
    <dbReference type="NCBI Taxonomy" id="334426"/>
    <lineage>
        <taxon>Eukaryota</taxon>
        <taxon>Metazoa</taxon>
        <taxon>Ecdysozoa</taxon>
        <taxon>Nematoda</taxon>
        <taxon>Chromadorea</taxon>
        <taxon>Rhabditida</taxon>
        <taxon>Rhabditina</taxon>
        <taxon>Rhabditomorpha</taxon>
        <taxon>Strongyloidea</taxon>
        <taxon>Metastrongylidae</taxon>
        <taxon>Angiostrongylus</taxon>
    </lineage>
</organism>
<gene>
    <name evidence="2" type="ORF">ACOC_LOCUS3943</name>
</gene>
<keyword evidence="3" id="KW-1185">Reference proteome</keyword>
<protein>
    <submittedName>
        <fullName evidence="4">N-acetyltransferase domain-containing protein</fullName>
    </submittedName>
</protein>
<dbReference type="EMBL" id="UYYA01001618">
    <property type="protein sequence ID" value="VDM55528.1"/>
    <property type="molecule type" value="Genomic_DNA"/>
</dbReference>
<dbReference type="WBParaSite" id="ACOC_0000394201-mRNA-1">
    <property type="protein sequence ID" value="ACOC_0000394201-mRNA-1"/>
    <property type="gene ID" value="ACOC_0000394201"/>
</dbReference>
<evidence type="ECO:0000313" key="3">
    <source>
        <dbReference type="Proteomes" id="UP000267027"/>
    </source>
</evidence>
<dbReference type="Pfam" id="PF00583">
    <property type="entry name" value="Acetyltransf_1"/>
    <property type="match status" value="1"/>
</dbReference>
<dbReference type="InterPro" id="IPR016181">
    <property type="entry name" value="Acyl_CoA_acyltransferase"/>
</dbReference>
<dbReference type="GO" id="GO:0016747">
    <property type="term" value="F:acyltransferase activity, transferring groups other than amino-acyl groups"/>
    <property type="evidence" value="ECO:0007669"/>
    <property type="project" value="InterPro"/>
</dbReference>
<dbReference type="Proteomes" id="UP000267027">
    <property type="component" value="Unassembled WGS sequence"/>
</dbReference>
<dbReference type="OrthoDB" id="5861135at2759"/>
<evidence type="ECO:0000259" key="1">
    <source>
        <dbReference type="Pfam" id="PF00583"/>
    </source>
</evidence>
<proteinExistence type="predicted"/>
<evidence type="ECO:0000313" key="4">
    <source>
        <dbReference type="WBParaSite" id="ACOC_0000394201-mRNA-1"/>
    </source>
</evidence>
<reference evidence="4" key="1">
    <citation type="submission" date="2017-02" db="UniProtKB">
        <authorList>
            <consortium name="WormBaseParasite"/>
        </authorList>
    </citation>
    <scope>IDENTIFICATION</scope>
</reference>
<evidence type="ECO:0000313" key="2">
    <source>
        <dbReference type="EMBL" id="VDM55528.1"/>
    </source>
</evidence>
<accession>A0A0R3PHW5</accession>
<dbReference type="InterPro" id="IPR000182">
    <property type="entry name" value="GNAT_dom"/>
</dbReference>
<dbReference type="AlphaFoldDB" id="A0A0R3PHW5"/>
<dbReference type="SUPFAM" id="SSF55729">
    <property type="entry name" value="Acyl-CoA N-acyltransferases (Nat)"/>
    <property type="match status" value="1"/>
</dbReference>
<sequence>PTRWSEFFTKTLEEKYGAQRVLRASRTHWATLARHREKWKIYWHPIESLDDRPDYRVSRPRCQSWLEIRGKEHIQSMDFGIDFMKETKLVALSFEQDKYMMNYDYLKVWEKSYGEGNVRILIAKNLKNDVMGGVLAIKKKEYTQIGTYFVKEEYRHSGIGSKLFREISKGVIATFQAMHHLLPTIPNFGLTARYGRCFNHVKLDCASGFPDLKESLEDYRAILGEDLSESEWAAVMTFDANVSGEERPIRDMLNLEESKTAAVFDRKNPEEDFDFDPDCFAIYRRSVEFLLPAEEKMMVVVKKLQGADGKLTRERMWYQDDVIMSKTILITNLC</sequence>
<feature type="domain" description="N-acetyltransferase" evidence="1">
    <location>
        <begin position="111"/>
        <end position="167"/>
    </location>
</feature>
<reference evidence="2 3" key="2">
    <citation type="submission" date="2018-11" db="EMBL/GenBank/DDBJ databases">
        <authorList>
            <consortium name="Pathogen Informatics"/>
        </authorList>
    </citation>
    <scope>NUCLEOTIDE SEQUENCE [LARGE SCALE GENOMIC DNA]</scope>
    <source>
        <strain evidence="2 3">Costa Rica</strain>
    </source>
</reference>
<name>A0A0R3PHW5_ANGCS</name>
<dbReference type="Gene3D" id="3.40.630.30">
    <property type="match status" value="1"/>
</dbReference>
<dbReference type="CDD" id="cd04301">
    <property type="entry name" value="NAT_SF"/>
    <property type="match status" value="1"/>
</dbReference>